<dbReference type="PROSITE" id="PS51186">
    <property type="entry name" value="GNAT"/>
    <property type="match status" value="1"/>
</dbReference>
<comment type="caution">
    <text evidence="2">The sequence shown here is derived from an EMBL/GenBank/DDBJ whole genome shotgun (WGS) entry which is preliminary data.</text>
</comment>
<dbReference type="RefSeq" id="WP_265266040.1">
    <property type="nucleotide sequence ID" value="NZ_JAIHOM010000112.1"/>
</dbReference>
<dbReference type="Gene3D" id="3.40.630.30">
    <property type="match status" value="1"/>
</dbReference>
<sequence length="189" mass="21866">MAQLQPGNPIFRLADQGDIDGIIKIHNLNVFTTQSSHEKGFLLMPVTAEIIAQNRAKSMQYFVAARDTEILGFTLVAPLTLTQDYTAPLYWTNPAILEKTREAPERHIFISLVAIHPQFMVQGVGHFLYQSLFSEFSDYYFSAFVVNKPVKNQRSINFHLKQGFTLAATMQREQFLYFKDYESWLFFRI</sequence>
<gene>
    <name evidence="2" type="ORF">K4A83_17965</name>
</gene>
<protein>
    <submittedName>
        <fullName evidence="2">GNAT family N-acetyltransferase</fullName>
        <ecNumber evidence="2">2.3.1.-</ecNumber>
    </submittedName>
</protein>
<dbReference type="InterPro" id="IPR000182">
    <property type="entry name" value="GNAT_dom"/>
</dbReference>
<reference evidence="2 3" key="1">
    <citation type="submission" date="2021-08" db="EMBL/GenBank/DDBJ databases">
        <title>Draft genome sequence of Spirulina subsalsa with high tolerance to salinity and hype-accumulation of phycocyanin.</title>
        <authorList>
            <person name="Pei H."/>
            <person name="Jiang L."/>
        </authorList>
    </citation>
    <scope>NUCLEOTIDE SEQUENCE [LARGE SCALE GENOMIC DNA]</scope>
    <source>
        <strain evidence="2 3">FACHB-351</strain>
    </source>
</reference>
<keyword evidence="2" id="KW-0012">Acyltransferase</keyword>
<proteinExistence type="predicted"/>
<dbReference type="Pfam" id="PF00583">
    <property type="entry name" value="Acetyltransf_1"/>
    <property type="match status" value="1"/>
</dbReference>
<keyword evidence="3" id="KW-1185">Reference proteome</keyword>
<dbReference type="Proteomes" id="UP001526426">
    <property type="component" value="Unassembled WGS sequence"/>
</dbReference>
<evidence type="ECO:0000259" key="1">
    <source>
        <dbReference type="PROSITE" id="PS51186"/>
    </source>
</evidence>
<keyword evidence="2" id="KW-0808">Transferase</keyword>
<evidence type="ECO:0000313" key="3">
    <source>
        <dbReference type="Proteomes" id="UP001526426"/>
    </source>
</evidence>
<dbReference type="GO" id="GO:0016746">
    <property type="term" value="F:acyltransferase activity"/>
    <property type="evidence" value="ECO:0007669"/>
    <property type="project" value="UniProtKB-KW"/>
</dbReference>
<organism evidence="2 3">
    <name type="scientific">Spirulina subsalsa FACHB-351</name>
    <dbReference type="NCBI Taxonomy" id="234711"/>
    <lineage>
        <taxon>Bacteria</taxon>
        <taxon>Bacillati</taxon>
        <taxon>Cyanobacteriota</taxon>
        <taxon>Cyanophyceae</taxon>
        <taxon>Spirulinales</taxon>
        <taxon>Spirulinaceae</taxon>
        <taxon>Spirulina</taxon>
    </lineage>
</organism>
<dbReference type="SUPFAM" id="SSF55729">
    <property type="entry name" value="Acyl-CoA N-acyltransferases (Nat)"/>
    <property type="match status" value="1"/>
</dbReference>
<dbReference type="EC" id="2.3.1.-" evidence="2"/>
<evidence type="ECO:0000313" key="2">
    <source>
        <dbReference type="EMBL" id="MCW6038142.1"/>
    </source>
</evidence>
<dbReference type="InterPro" id="IPR016181">
    <property type="entry name" value="Acyl_CoA_acyltransferase"/>
</dbReference>
<name>A0ABT3LAI3_9CYAN</name>
<dbReference type="EMBL" id="JAIHOM010000112">
    <property type="protein sequence ID" value="MCW6038142.1"/>
    <property type="molecule type" value="Genomic_DNA"/>
</dbReference>
<accession>A0ABT3LAI3</accession>
<feature type="domain" description="N-acetyltransferase" evidence="1">
    <location>
        <begin position="9"/>
        <end position="189"/>
    </location>
</feature>